<dbReference type="RefSeq" id="WP_150865255.1">
    <property type="nucleotide sequence ID" value="NZ_VYXP01000011.1"/>
</dbReference>
<keyword evidence="2" id="KW-1185">Reference proteome</keyword>
<organism evidence="1 2">
    <name type="scientific">Marinihelvus fidelis</name>
    <dbReference type="NCBI Taxonomy" id="2613842"/>
    <lineage>
        <taxon>Bacteria</taxon>
        <taxon>Pseudomonadati</taxon>
        <taxon>Pseudomonadota</taxon>
        <taxon>Gammaproteobacteria</taxon>
        <taxon>Chromatiales</taxon>
        <taxon>Wenzhouxiangellaceae</taxon>
        <taxon>Marinihelvus</taxon>
    </lineage>
</organism>
<evidence type="ECO:0000313" key="2">
    <source>
        <dbReference type="Proteomes" id="UP000325372"/>
    </source>
</evidence>
<dbReference type="EMBL" id="VYXP01000011">
    <property type="protein sequence ID" value="KAA9129824.1"/>
    <property type="molecule type" value="Genomic_DNA"/>
</dbReference>
<name>A0A5N0T5U5_9GAMM</name>
<reference evidence="1 2" key="1">
    <citation type="submission" date="2019-09" db="EMBL/GenBank/DDBJ databases">
        <title>Wenzhouxiangella sp. Genome sequencing and assembly.</title>
        <authorList>
            <person name="Zhang R."/>
        </authorList>
    </citation>
    <scope>NUCLEOTIDE SEQUENCE [LARGE SCALE GENOMIC DNA]</scope>
    <source>
        <strain evidence="1 2">W260</strain>
    </source>
</reference>
<sequence>MTAADTDSQDLSTDHEPLDQMQAQLFALMHRYSQAPCCGLALAVAGQLVKLLEHPLITLFPELHRQCAAQLNGWRARGSFAERCGSTPRSIH</sequence>
<proteinExistence type="predicted"/>
<gene>
    <name evidence="1" type="ORF">F3N42_14320</name>
</gene>
<dbReference type="Proteomes" id="UP000325372">
    <property type="component" value="Unassembled WGS sequence"/>
</dbReference>
<comment type="caution">
    <text evidence="1">The sequence shown here is derived from an EMBL/GenBank/DDBJ whole genome shotgun (WGS) entry which is preliminary data.</text>
</comment>
<dbReference type="AlphaFoldDB" id="A0A5N0T5U5"/>
<protein>
    <submittedName>
        <fullName evidence="1">Uncharacterized protein</fullName>
    </submittedName>
</protein>
<evidence type="ECO:0000313" key="1">
    <source>
        <dbReference type="EMBL" id="KAA9129824.1"/>
    </source>
</evidence>
<accession>A0A5N0T5U5</accession>